<name>A0A0M6YDE4_9HYPH</name>
<dbReference type="PANTHER" id="PTHR33835:SF1">
    <property type="entry name" value="METALLO-BETA-LACTAMASE DOMAIN-CONTAINING PROTEIN"/>
    <property type="match status" value="1"/>
</dbReference>
<dbReference type="Gene3D" id="3.60.15.10">
    <property type="entry name" value="Ribonuclease Z/Hydroxyacylglutathione hydrolase-like"/>
    <property type="match status" value="1"/>
</dbReference>
<dbReference type="OrthoDB" id="450111at2"/>
<dbReference type="EMBL" id="CXST01000005">
    <property type="protein sequence ID" value="CTQ47041.1"/>
    <property type="molecule type" value="Genomic_DNA"/>
</dbReference>
<reference evidence="2" key="1">
    <citation type="submission" date="2015-07" db="EMBL/GenBank/DDBJ databases">
        <authorList>
            <person name="Rodrigo-Torres Lidia"/>
            <person name="Arahal R.David."/>
        </authorList>
    </citation>
    <scope>NUCLEOTIDE SEQUENCE [LARGE SCALE GENOMIC DNA]</scope>
    <source>
        <strain evidence="2">CECT 4801</strain>
    </source>
</reference>
<dbReference type="STRING" id="187304.B0E33_15900"/>
<dbReference type="RefSeq" id="WP_055661160.1">
    <property type="nucleotide sequence ID" value="NZ_CXST01000005.1"/>
</dbReference>
<keyword evidence="2" id="KW-1185">Reference proteome</keyword>
<sequence>MSNSAQELRKLDEGLWTLDTTFTRLGCKGSLRMTVLETATGLVLHSPVALDKDVRNALRSLGEIAVLFAPNLFHHMYLHAAQDHFPNARVLVPKGLERKIGKIANSEIVTDKTVVADGEIEHATLSGHDLNETVLFHRRSGTLVTADLLYNYQPEHNFTEKLFFRAIGCYGAPGVAFYHRYAIRDKSGIAPFQEAVGSWPVKRIVMCHGRIVEAPEAAGIFTSAWQRFA</sequence>
<dbReference type="PANTHER" id="PTHR33835">
    <property type="entry name" value="YALI0C07656P"/>
    <property type="match status" value="1"/>
</dbReference>
<evidence type="ECO:0000313" key="2">
    <source>
        <dbReference type="Proteomes" id="UP000048926"/>
    </source>
</evidence>
<dbReference type="InterPro" id="IPR036866">
    <property type="entry name" value="RibonucZ/Hydroxyglut_hydro"/>
</dbReference>
<dbReference type="InterPro" id="IPR025638">
    <property type="entry name" value="DUF4336"/>
</dbReference>
<dbReference type="AlphaFoldDB" id="A0A0M6YDE4"/>
<proteinExistence type="predicted"/>
<organism evidence="1 2">
    <name type="scientific">Roseibium aggregatum</name>
    <dbReference type="NCBI Taxonomy" id="187304"/>
    <lineage>
        <taxon>Bacteria</taxon>
        <taxon>Pseudomonadati</taxon>
        <taxon>Pseudomonadota</taxon>
        <taxon>Alphaproteobacteria</taxon>
        <taxon>Hyphomicrobiales</taxon>
        <taxon>Stappiaceae</taxon>
        <taxon>Roseibium</taxon>
    </lineage>
</organism>
<evidence type="ECO:0000313" key="1">
    <source>
        <dbReference type="EMBL" id="CTQ47041.1"/>
    </source>
</evidence>
<dbReference type="SUPFAM" id="SSF56281">
    <property type="entry name" value="Metallo-hydrolase/oxidoreductase"/>
    <property type="match status" value="1"/>
</dbReference>
<protein>
    <recommendedName>
        <fullName evidence="3">DUF4336 domain-containing protein</fullName>
    </recommendedName>
</protein>
<dbReference type="Proteomes" id="UP000048926">
    <property type="component" value="Unassembled WGS sequence"/>
</dbReference>
<accession>A0A0M6YDE4</accession>
<evidence type="ECO:0008006" key="3">
    <source>
        <dbReference type="Google" id="ProtNLM"/>
    </source>
</evidence>
<gene>
    <name evidence="1" type="ORF">LAL4801_05501</name>
</gene>